<proteinExistence type="predicted"/>
<accession>A0ABV9MEI0</accession>
<dbReference type="EMBL" id="JBHSGL010000005">
    <property type="protein sequence ID" value="MFC4713424.1"/>
    <property type="molecule type" value="Genomic_DNA"/>
</dbReference>
<dbReference type="RefSeq" id="WP_377279135.1">
    <property type="nucleotide sequence ID" value="NZ_JBHSGL010000005.1"/>
</dbReference>
<evidence type="ECO:0000313" key="2">
    <source>
        <dbReference type="Proteomes" id="UP001595932"/>
    </source>
</evidence>
<name>A0ABV9MEI0_9BACL</name>
<gene>
    <name evidence="1" type="ORF">ACFO5U_11145</name>
</gene>
<keyword evidence="2" id="KW-1185">Reference proteome</keyword>
<organism evidence="1 2">
    <name type="scientific">Planococcus dechangensis</name>
    <dbReference type="NCBI Taxonomy" id="1176255"/>
    <lineage>
        <taxon>Bacteria</taxon>
        <taxon>Bacillati</taxon>
        <taxon>Bacillota</taxon>
        <taxon>Bacilli</taxon>
        <taxon>Bacillales</taxon>
        <taxon>Caryophanaceae</taxon>
        <taxon>Planococcus</taxon>
    </lineage>
</organism>
<protein>
    <submittedName>
        <fullName evidence="1">Uncharacterized protein</fullName>
    </submittedName>
</protein>
<comment type="caution">
    <text evidence="1">The sequence shown here is derived from an EMBL/GenBank/DDBJ whole genome shotgun (WGS) entry which is preliminary data.</text>
</comment>
<dbReference type="Proteomes" id="UP001595932">
    <property type="component" value="Unassembled WGS sequence"/>
</dbReference>
<evidence type="ECO:0000313" key="1">
    <source>
        <dbReference type="EMBL" id="MFC4713424.1"/>
    </source>
</evidence>
<sequence length="117" mass="13030">MTLTKISMPDAIRIEKIRRNGTEIGELLGNDNFAALGSELQSVFRDGYQIKFVTVNGLKNLLRIKFGKEAGSDFTETEQGLVGIALTDEEAAAVRQMLSSNCLFEQEAEGTFRVLWR</sequence>
<reference evidence="2" key="1">
    <citation type="journal article" date="2019" name="Int. J. Syst. Evol. Microbiol.">
        <title>The Global Catalogue of Microorganisms (GCM) 10K type strain sequencing project: providing services to taxonomists for standard genome sequencing and annotation.</title>
        <authorList>
            <consortium name="The Broad Institute Genomics Platform"/>
            <consortium name="The Broad Institute Genome Sequencing Center for Infectious Disease"/>
            <person name="Wu L."/>
            <person name="Ma J."/>
        </authorList>
    </citation>
    <scope>NUCLEOTIDE SEQUENCE [LARGE SCALE GENOMIC DNA]</scope>
    <source>
        <strain evidence="2">CGMCC 1.12151</strain>
    </source>
</reference>